<proteinExistence type="predicted"/>
<gene>
    <name evidence="2" type="ORF">H257_14756</name>
</gene>
<feature type="compositionally biased region" description="Polar residues" evidence="1">
    <location>
        <begin position="254"/>
        <end position="270"/>
    </location>
</feature>
<reference evidence="2" key="1">
    <citation type="submission" date="2013-12" db="EMBL/GenBank/DDBJ databases">
        <title>The Genome Sequence of Aphanomyces astaci APO3.</title>
        <authorList>
            <consortium name="The Broad Institute Genomics Platform"/>
            <person name="Russ C."/>
            <person name="Tyler B."/>
            <person name="van West P."/>
            <person name="Dieguez-Uribeondo J."/>
            <person name="Young S.K."/>
            <person name="Zeng Q."/>
            <person name="Gargeya S."/>
            <person name="Fitzgerald M."/>
            <person name="Abouelleil A."/>
            <person name="Alvarado L."/>
            <person name="Chapman S.B."/>
            <person name="Gainer-Dewar J."/>
            <person name="Goldberg J."/>
            <person name="Griggs A."/>
            <person name="Gujja S."/>
            <person name="Hansen M."/>
            <person name="Howarth C."/>
            <person name="Imamovic A."/>
            <person name="Ireland A."/>
            <person name="Larimer J."/>
            <person name="McCowan C."/>
            <person name="Murphy C."/>
            <person name="Pearson M."/>
            <person name="Poon T.W."/>
            <person name="Priest M."/>
            <person name="Roberts A."/>
            <person name="Saif S."/>
            <person name="Shea T."/>
            <person name="Sykes S."/>
            <person name="Wortman J."/>
            <person name="Nusbaum C."/>
            <person name="Birren B."/>
        </authorList>
    </citation>
    <scope>NUCLEOTIDE SEQUENCE [LARGE SCALE GENOMIC DNA]</scope>
    <source>
        <strain evidence="2">APO3</strain>
    </source>
</reference>
<accession>W4FQ64</accession>
<dbReference type="CDD" id="cd00303">
    <property type="entry name" value="retropepsin_like"/>
    <property type="match status" value="1"/>
</dbReference>
<evidence type="ECO:0000256" key="1">
    <source>
        <dbReference type="SAM" id="MobiDB-lite"/>
    </source>
</evidence>
<dbReference type="EMBL" id="KI913174">
    <property type="protein sequence ID" value="ETV69617.1"/>
    <property type="molecule type" value="Genomic_DNA"/>
</dbReference>
<feature type="region of interest" description="Disordered" evidence="1">
    <location>
        <begin position="225"/>
        <end position="278"/>
    </location>
</feature>
<feature type="compositionally biased region" description="Low complexity" evidence="1">
    <location>
        <begin position="242"/>
        <end position="253"/>
    </location>
</feature>
<dbReference type="RefSeq" id="XP_009840944.1">
    <property type="nucleotide sequence ID" value="XM_009842642.1"/>
</dbReference>
<sequence length="278" mass="30840">MQTDRIRERRKNPAQDEILKTLNLLSSDVHLLLAPADIEDEAKWYGWFADTLNTCGEAKRANRDFKTTEAVAHIQRVDPNPYAVLWAGDEFVNSPCPKLYGGTRNYKRRSSKLDPTHCDDLFNDCLPSSRLVAGIAVSDTRTQTATNPFVKAYIDRVQATGLIDTGATSSFISASFWHRLGQPPLKQPRLGFVTADNSNLDISGRADGLSRLPVCPIETRSIRRLVAQTDPDLTTGKESSRTRSPSSQPPHSRVYQNQPRTTPSSLTCTTDGLDLRPG</sequence>
<dbReference type="InterPro" id="IPR001969">
    <property type="entry name" value="Aspartic_peptidase_AS"/>
</dbReference>
<dbReference type="Pfam" id="PF13975">
    <property type="entry name" value="gag-asp_proteas"/>
    <property type="match status" value="1"/>
</dbReference>
<evidence type="ECO:0000313" key="2">
    <source>
        <dbReference type="EMBL" id="ETV69617.1"/>
    </source>
</evidence>
<dbReference type="InterPro" id="IPR021109">
    <property type="entry name" value="Peptidase_aspartic_dom_sf"/>
</dbReference>
<evidence type="ECO:0008006" key="3">
    <source>
        <dbReference type="Google" id="ProtNLM"/>
    </source>
</evidence>
<dbReference type="GO" id="GO:0006508">
    <property type="term" value="P:proteolysis"/>
    <property type="evidence" value="ECO:0007669"/>
    <property type="project" value="InterPro"/>
</dbReference>
<dbReference type="AlphaFoldDB" id="W4FQ64"/>
<dbReference type="PROSITE" id="PS00141">
    <property type="entry name" value="ASP_PROTEASE"/>
    <property type="match status" value="1"/>
</dbReference>
<organism evidence="2">
    <name type="scientific">Aphanomyces astaci</name>
    <name type="common">Crayfish plague agent</name>
    <dbReference type="NCBI Taxonomy" id="112090"/>
    <lineage>
        <taxon>Eukaryota</taxon>
        <taxon>Sar</taxon>
        <taxon>Stramenopiles</taxon>
        <taxon>Oomycota</taxon>
        <taxon>Saprolegniomycetes</taxon>
        <taxon>Saprolegniales</taxon>
        <taxon>Verrucalvaceae</taxon>
        <taxon>Aphanomyces</taxon>
    </lineage>
</organism>
<dbReference type="OrthoDB" id="117254at2759"/>
<dbReference type="Gene3D" id="2.40.70.10">
    <property type="entry name" value="Acid Proteases"/>
    <property type="match status" value="1"/>
</dbReference>
<protein>
    <recommendedName>
        <fullName evidence="3">Peptidase A2 domain-containing protein</fullName>
    </recommendedName>
</protein>
<name>W4FQ64_APHAT</name>
<dbReference type="VEuPathDB" id="FungiDB:H257_14756"/>
<dbReference type="SUPFAM" id="SSF50630">
    <property type="entry name" value="Acid proteases"/>
    <property type="match status" value="1"/>
</dbReference>
<dbReference type="GO" id="GO:0004190">
    <property type="term" value="F:aspartic-type endopeptidase activity"/>
    <property type="evidence" value="ECO:0007669"/>
    <property type="project" value="InterPro"/>
</dbReference>
<dbReference type="GeneID" id="20816752"/>